<dbReference type="PRINTS" id="PR01790">
    <property type="entry name" value="SMP30FAMILY"/>
</dbReference>
<dbReference type="PANTHER" id="PTHR10907:SF47">
    <property type="entry name" value="REGUCALCIN"/>
    <property type="match status" value="1"/>
</dbReference>
<evidence type="ECO:0000256" key="1">
    <source>
        <dbReference type="ARBA" id="ARBA00008853"/>
    </source>
</evidence>
<organism evidence="3 4">
    <name type="scientific">Pseudorhizobium endolithicum</name>
    <dbReference type="NCBI Taxonomy" id="1191678"/>
    <lineage>
        <taxon>Bacteria</taxon>
        <taxon>Pseudomonadati</taxon>
        <taxon>Pseudomonadota</taxon>
        <taxon>Alphaproteobacteria</taxon>
        <taxon>Hyphomicrobiales</taxon>
        <taxon>Rhizobiaceae</taxon>
        <taxon>Rhizobium/Agrobacterium group</taxon>
        <taxon>Pseudorhizobium</taxon>
    </lineage>
</organism>
<dbReference type="RefSeq" id="WP_142523154.1">
    <property type="nucleotide sequence ID" value="NZ_CABFWF030000011.1"/>
</dbReference>
<dbReference type="InterPro" id="IPR013658">
    <property type="entry name" value="SGL"/>
</dbReference>
<dbReference type="InterPro" id="IPR005511">
    <property type="entry name" value="SMP-30"/>
</dbReference>
<name>A0ABN7JN41_9HYPH</name>
<dbReference type="Pfam" id="PF08450">
    <property type="entry name" value="SGL"/>
    <property type="match status" value="1"/>
</dbReference>
<evidence type="ECO:0000259" key="2">
    <source>
        <dbReference type="Pfam" id="PF08450"/>
    </source>
</evidence>
<keyword evidence="4" id="KW-1185">Reference proteome</keyword>
<comment type="similarity">
    <text evidence="1">Belongs to the SMP-30/CGR1 family.</text>
</comment>
<dbReference type="Gene3D" id="2.120.10.30">
    <property type="entry name" value="TolB, C-terminal domain"/>
    <property type="match status" value="1"/>
</dbReference>
<gene>
    <name evidence="3" type="ORF">REJC140_03597</name>
</gene>
<dbReference type="InterPro" id="IPR011042">
    <property type="entry name" value="6-blade_b-propeller_TolB-like"/>
</dbReference>
<dbReference type="SUPFAM" id="SSF63829">
    <property type="entry name" value="Calcium-dependent phosphotriesterase"/>
    <property type="match status" value="1"/>
</dbReference>
<feature type="domain" description="SMP-30/Gluconolactonase/LRE-like region" evidence="2">
    <location>
        <begin position="17"/>
        <end position="257"/>
    </location>
</feature>
<sequence length="299" mass="32140">MTCARKIEVLHDAADLVGESPLWDSERNVLWWVDIACRAVRRRDFASGVVSSLETPFIPGALALGEDRHVNIAGGMGLYRITECGSFETIGEAPGSSSSMRMNDGAVDHAGRFWVGTVPLTPQPVPVGALYRFGSDGVLEAVDGLRTQNGTAISPDGATFYVADSHPDLRVIWAYDFDVEAGVLENRRVFHQVSRGRPDGAAVDADGCYWFAAIDAGLIIRLDPLGREMEAIPLPVSRPTNLAFYGTDLSALAVTTMSVGTQGEKLAGSLLTLPSGVRGWPQPRLALGYTGARKEMRAH</sequence>
<evidence type="ECO:0000313" key="4">
    <source>
        <dbReference type="Proteomes" id="UP000606921"/>
    </source>
</evidence>
<comment type="caution">
    <text evidence="3">The sequence shown here is derived from an EMBL/GenBank/DDBJ whole genome shotgun (WGS) entry which is preliminary data.</text>
</comment>
<protein>
    <submittedName>
        <fullName evidence="3">SMP-30/gluconolactonase/LRE family protein</fullName>
    </submittedName>
</protein>
<dbReference type="Proteomes" id="UP000606921">
    <property type="component" value="Unassembled WGS sequence"/>
</dbReference>
<accession>A0ABN7JN41</accession>
<reference evidence="3 4" key="1">
    <citation type="submission" date="2020-11" db="EMBL/GenBank/DDBJ databases">
        <authorList>
            <person name="Lassalle F."/>
        </authorList>
    </citation>
    <scope>NUCLEOTIDE SEQUENCE [LARGE SCALE GENOMIC DNA]</scope>
    <source>
        <strain evidence="3 4">JC140</strain>
    </source>
</reference>
<dbReference type="EMBL" id="CABFWF030000011">
    <property type="protein sequence ID" value="CAD7036934.1"/>
    <property type="molecule type" value="Genomic_DNA"/>
</dbReference>
<proteinExistence type="inferred from homology"/>
<evidence type="ECO:0000313" key="3">
    <source>
        <dbReference type="EMBL" id="CAD7036934.1"/>
    </source>
</evidence>
<dbReference type="PANTHER" id="PTHR10907">
    <property type="entry name" value="REGUCALCIN"/>
    <property type="match status" value="1"/>
</dbReference>